<evidence type="ECO:0000259" key="6">
    <source>
        <dbReference type="PROSITE" id="PS50011"/>
    </source>
</evidence>
<dbReference type="Pfam" id="PF00069">
    <property type="entry name" value="Pkinase"/>
    <property type="match status" value="1"/>
</dbReference>
<keyword evidence="4" id="KW-0067">ATP-binding</keyword>
<dbReference type="InterPro" id="IPR011009">
    <property type="entry name" value="Kinase-like_dom_sf"/>
</dbReference>
<dbReference type="SMART" id="SM00220">
    <property type="entry name" value="S_TKc"/>
    <property type="match status" value="1"/>
</dbReference>
<dbReference type="AlphaFoldDB" id="A0A085WHP5"/>
<protein>
    <recommendedName>
        <fullName evidence="6">Protein kinase domain-containing protein</fullName>
    </recommendedName>
</protein>
<dbReference type="Gene3D" id="1.10.510.10">
    <property type="entry name" value="Transferase(Phosphotransferase) domain 1"/>
    <property type="match status" value="1"/>
</dbReference>
<organism evidence="7 8">
    <name type="scientific">Hyalangium minutum</name>
    <dbReference type="NCBI Taxonomy" id="394096"/>
    <lineage>
        <taxon>Bacteria</taxon>
        <taxon>Pseudomonadati</taxon>
        <taxon>Myxococcota</taxon>
        <taxon>Myxococcia</taxon>
        <taxon>Myxococcales</taxon>
        <taxon>Cystobacterineae</taxon>
        <taxon>Archangiaceae</taxon>
        <taxon>Hyalangium</taxon>
    </lineage>
</organism>
<keyword evidence="1" id="KW-0808">Transferase</keyword>
<evidence type="ECO:0000313" key="8">
    <source>
        <dbReference type="Proteomes" id="UP000028725"/>
    </source>
</evidence>
<dbReference type="PANTHER" id="PTHR43289">
    <property type="entry name" value="MITOGEN-ACTIVATED PROTEIN KINASE KINASE KINASE 20-RELATED"/>
    <property type="match status" value="1"/>
</dbReference>
<dbReference type="GO" id="GO:0004674">
    <property type="term" value="F:protein serine/threonine kinase activity"/>
    <property type="evidence" value="ECO:0007669"/>
    <property type="project" value="TreeGrafter"/>
</dbReference>
<dbReference type="GO" id="GO:0005524">
    <property type="term" value="F:ATP binding"/>
    <property type="evidence" value="ECO:0007669"/>
    <property type="project" value="UniProtKB-KW"/>
</dbReference>
<keyword evidence="3" id="KW-0418">Kinase</keyword>
<feature type="region of interest" description="Disordered" evidence="5">
    <location>
        <begin position="394"/>
        <end position="423"/>
    </location>
</feature>
<name>A0A085WHP5_9BACT</name>
<dbReference type="Proteomes" id="UP000028725">
    <property type="component" value="Unassembled WGS sequence"/>
</dbReference>
<dbReference type="InterPro" id="IPR000719">
    <property type="entry name" value="Prot_kinase_dom"/>
</dbReference>
<evidence type="ECO:0000256" key="3">
    <source>
        <dbReference type="ARBA" id="ARBA00022777"/>
    </source>
</evidence>
<dbReference type="PROSITE" id="PS50011">
    <property type="entry name" value="PROTEIN_KINASE_DOM"/>
    <property type="match status" value="1"/>
</dbReference>
<evidence type="ECO:0000256" key="1">
    <source>
        <dbReference type="ARBA" id="ARBA00022679"/>
    </source>
</evidence>
<accession>A0A085WHP5</accession>
<reference evidence="7 8" key="1">
    <citation type="submission" date="2014-04" db="EMBL/GenBank/DDBJ databases">
        <title>Genome assembly of Hyalangium minutum DSM 14724.</title>
        <authorList>
            <person name="Sharma G."/>
            <person name="Subramanian S."/>
        </authorList>
    </citation>
    <scope>NUCLEOTIDE SEQUENCE [LARGE SCALE GENOMIC DNA]</scope>
    <source>
        <strain evidence="7 8">DSM 14724</strain>
    </source>
</reference>
<dbReference type="RefSeq" id="WP_044191222.1">
    <property type="nucleotide sequence ID" value="NZ_JMCB01000008.1"/>
</dbReference>
<keyword evidence="8" id="KW-1185">Reference proteome</keyword>
<sequence>MHEDLPSLSSTVGPWRILDRLDSGSYGVVFRAQRAASPESPPVALKVAKWPEDPRFERETEALQRSHHPSIPRYEDRGVWTSSTGENYPYLVMEAVEGSTLYEWFRQQPRSSLDVLRVVAQLAGALTSAHGRGVIHRDVKGANIRVTPEGRAVLLDWGSCWLPSARSLTDTPAPPGTSAYRPPEQRGFIYAHRKDVDARWASRPSDDLYALGITLYRLVTGTYPPPCTDGIGLVERELLKPSVLATVSPALEALILRLLSDERAARGTAGQLMRDALRLVHAGGVDPQKPILSLLSRSSAAEDWSSSDNSYDEEDISDTDPAPIRREGWLPPISPTWARLSVMGCAAMAFVFLVVCPEPKQPPPAWQSTLEEVAPFAPDAGIGEEALTSVQNVPSVGQPSNSFGKSMPKKPFPGQRRPPCERGEREINGSCWVEIGRETPPCGDKMYDYEGYCYKPSVDMPRGPTSGEP</sequence>
<feature type="compositionally biased region" description="Polar residues" evidence="5">
    <location>
        <begin position="394"/>
        <end position="404"/>
    </location>
</feature>
<evidence type="ECO:0000313" key="7">
    <source>
        <dbReference type="EMBL" id="KFE67208.1"/>
    </source>
</evidence>
<evidence type="ECO:0000256" key="4">
    <source>
        <dbReference type="ARBA" id="ARBA00022840"/>
    </source>
</evidence>
<feature type="domain" description="Protein kinase" evidence="6">
    <location>
        <begin position="15"/>
        <end position="278"/>
    </location>
</feature>
<comment type="caution">
    <text evidence="7">The sequence shown here is derived from an EMBL/GenBank/DDBJ whole genome shotgun (WGS) entry which is preliminary data.</text>
</comment>
<dbReference type="CDD" id="cd14014">
    <property type="entry name" value="STKc_PknB_like"/>
    <property type="match status" value="1"/>
</dbReference>
<gene>
    <name evidence="7" type="ORF">DB31_8561</name>
</gene>
<feature type="region of interest" description="Disordered" evidence="5">
    <location>
        <begin position="303"/>
        <end position="328"/>
    </location>
</feature>
<evidence type="ECO:0000256" key="2">
    <source>
        <dbReference type="ARBA" id="ARBA00022741"/>
    </source>
</evidence>
<proteinExistence type="predicted"/>
<dbReference type="STRING" id="394096.DB31_8561"/>
<dbReference type="EMBL" id="JMCB01000008">
    <property type="protein sequence ID" value="KFE67208.1"/>
    <property type="molecule type" value="Genomic_DNA"/>
</dbReference>
<dbReference type="PANTHER" id="PTHR43289:SF34">
    <property type="entry name" value="SERINE_THREONINE-PROTEIN KINASE YBDM-RELATED"/>
    <property type="match status" value="1"/>
</dbReference>
<dbReference type="SUPFAM" id="SSF56112">
    <property type="entry name" value="Protein kinase-like (PK-like)"/>
    <property type="match status" value="1"/>
</dbReference>
<keyword evidence="2" id="KW-0547">Nucleotide-binding</keyword>
<evidence type="ECO:0000256" key="5">
    <source>
        <dbReference type="SAM" id="MobiDB-lite"/>
    </source>
</evidence>